<dbReference type="GO" id="GO:0003677">
    <property type="term" value="F:DNA binding"/>
    <property type="evidence" value="ECO:0007669"/>
    <property type="project" value="UniProtKB-KW"/>
</dbReference>
<dbReference type="PANTHER" id="PTHR30118">
    <property type="entry name" value="HTH-TYPE TRANSCRIPTIONAL REGULATOR LEUO-RELATED"/>
    <property type="match status" value="1"/>
</dbReference>
<dbReference type="Gene3D" id="3.40.190.10">
    <property type="entry name" value="Periplasmic binding protein-like II"/>
    <property type="match status" value="2"/>
</dbReference>
<evidence type="ECO:0000256" key="2">
    <source>
        <dbReference type="ARBA" id="ARBA00023015"/>
    </source>
</evidence>
<evidence type="ECO:0000259" key="5">
    <source>
        <dbReference type="PROSITE" id="PS50931"/>
    </source>
</evidence>
<dbReference type="InterPro" id="IPR000847">
    <property type="entry name" value="LysR_HTH_N"/>
</dbReference>
<dbReference type="InterPro" id="IPR050389">
    <property type="entry name" value="LysR-type_TF"/>
</dbReference>
<accession>A0A853IVN9</accession>
<dbReference type="InterPro" id="IPR036388">
    <property type="entry name" value="WH-like_DNA-bd_sf"/>
</dbReference>
<keyword evidence="7" id="KW-1185">Reference proteome</keyword>
<dbReference type="RefSeq" id="WP_180550638.1">
    <property type="nucleotide sequence ID" value="NZ_JACCKX010000001.1"/>
</dbReference>
<protein>
    <submittedName>
        <fullName evidence="6">LysR family transcriptional regulator</fullName>
    </submittedName>
</protein>
<comment type="similarity">
    <text evidence="1">Belongs to the LysR transcriptional regulatory family.</text>
</comment>
<evidence type="ECO:0000256" key="1">
    <source>
        <dbReference type="ARBA" id="ARBA00009437"/>
    </source>
</evidence>
<keyword evidence="4" id="KW-0804">Transcription</keyword>
<gene>
    <name evidence="6" type="ORF">H0I39_11995</name>
</gene>
<dbReference type="SUPFAM" id="SSF46785">
    <property type="entry name" value="Winged helix' DNA-binding domain"/>
    <property type="match status" value="1"/>
</dbReference>
<proteinExistence type="inferred from homology"/>
<dbReference type="PRINTS" id="PR00039">
    <property type="entry name" value="HTHLYSR"/>
</dbReference>
<sequence>MDVRQLDLNLLRVFAQLMRERRVSRTALALGLSQPTVSNALRRLRNELGDELFLRTAAGMQPTAYALHIAPAVAQALELIDGALARAQDFDPARDPRHFSIAMSDVGQIYFLPQLMEVLAHTAPQVSLRTVALSDAELADGMADGRIDLALGWLPHLQTGFFQQVLFRQGYTCLMRAGHPATLRPWGKASFLGCDHVRVEAGGSGHGRIEPQLQRLGMQRRIRLAVPDYVALGHVLLHTDLVATVPERFGERICATLALTRRPVPASLAPSVIHQVWHARTHRDPAHRWLRELVQHTFADNPCAGHSHTR</sequence>
<dbReference type="Proteomes" id="UP000589716">
    <property type="component" value="Unassembled WGS sequence"/>
</dbReference>
<feature type="domain" description="HTH lysR-type" evidence="5">
    <location>
        <begin position="6"/>
        <end position="63"/>
    </location>
</feature>
<dbReference type="Pfam" id="PF03466">
    <property type="entry name" value="LysR_substrate"/>
    <property type="match status" value="1"/>
</dbReference>
<dbReference type="AlphaFoldDB" id="A0A853IVN9"/>
<name>A0A853IVN9_9BURK</name>
<dbReference type="SUPFAM" id="SSF53850">
    <property type="entry name" value="Periplasmic binding protein-like II"/>
    <property type="match status" value="1"/>
</dbReference>
<keyword evidence="2" id="KW-0805">Transcription regulation</keyword>
<dbReference type="PANTHER" id="PTHR30118:SF15">
    <property type="entry name" value="TRANSCRIPTIONAL REGULATORY PROTEIN"/>
    <property type="match status" value="1"/>
</dbReference>
<dbReference type="Pfam" id="PF00126">
    <property type="entry name" value="HTH_1"/>
    <property type="match status" value="1"/>
</dbReference>
<dbReference type="PROSITE" id="PS50931">
    <property type="entry name" value="HTH_LYSR"/>
    <property type="match status" value="1"/>
</dbReference>
<reference evidence="6 7" key="1">
    <citation type="submission" date="2020-07" db="EMBL/GenBank/DDBJ databases">
        <authorList>
            <person name="Maaloum M."/>
        </authorList>
    </citation>
    <scope>NUCLEOTIDE SEQUENCE [LARGE SCALE GENOMIC DNA]</scope>
    <source>
        <strain evidence="6 7">GCS-AN-3</strain>
    </source>
</reference>
<keyword evidence="3" id="KW-0238">DNA-binding</keyword>
<evidence type="ECO:0000256" key="4">
    <source>
        <dbReference type="ARBA" id="ARBA00023163"/>
    </source>
</evidence>
<dbReference type="InterPro" id="IPR036390">
    <property type="entry name" value="WH_DNA-bd_sf"/>
</dbReference>
<organism evidence="6 7">
    <name type="scientific">Ottowia beijingensis</name>
    <dbReference type="NCBI Taxonomy" id="1207057"/>
    <lineage>
        <taxon>Bacteria</taxon>
        <taxon>Pseudomonadati</taxon>
        <taxon>Pseudomonadota</taxon>
        <taxon>Betaproteobacteria</taxon>
        <taxon>Burkholderiales</taxon>
        <taxon>Comamonadaceae</taxon>
        <taxon>Ottowia</taxon>
    </lineage>
</organism>
<evidence type="ECO:0000313" key="6">
    <source>
        <dbReference type="EMBL" id="NZA02294.1"/>
    </source>
</evidence>
<dbReference type="Gene3D" id="1.10.10.10">
    <property type="entry name" value="Winged helix-like DNA-binding domain superfamily/Winged helix DNA-binding domain"/>
    <property type="match status" value="1"/>
</dbReference>
<dbReference type="EMBL" id="JACCKX010000001">
    <property type="protein sequence ID" value="NZA02294.1"/>
    <property type="molecule type" value="Genomic_DNA"/>
</dbReference>
<dbReference type="InterPro" id="IPR005119">
    <property type="entry name" value="LysR_subst-bd"/>
</dbReference>
<dbReference type="GO" id="GO:0003700">
    <property type="term" value="F:DNA-binding transcription factor activity"/>
    <property type="evidence" value="ECO:0007669"/>
    <property type="project" value="InterPro"/>
</dbReference>
<comment type="caution">
    <text evidence="6">The sequence shown here is derived from an EMBL/GenBank/DDBJ whole genome shotgun (WGS) entry which is preliminary data.</text>
</comment>
<evidence type="ECO:0000256" key="3">
    <source>
        <dbReference type="ARBA" id="ARBA00023125"/>
    </source>
</evidence>
<evidence type="ECO:0000313" key="7">
    <source>
        <dbReference type="Proteomes" id="UP000589716"/>
    </source>
</evidence>
<dbReference type="CDD" id="cd08459">
    <property type="entry name" value="PBP2_DntR_NahR_LinR_like"/>
    <property type="match status" value="1"/>
</dbReference>